<dbReference type="GO" id="GO:0003677">
    <property type="term" value="F:DNA binding"/>
    <property type="evidence" value="ECO:0007669"/>
    <property type="project" value="UniProtKB-KW"/>
</dbReference>
<dbReference type="InterPro" id="IPR036388">
    <property type="entry name" value="WH-like_DNA-bd_sf"/>
</dbReference>
<dbReference type="InterPro" id="IPR036390">
    <property type="entry name" value="WH_DNA-bd_sf"/>
</dbReference>
<evidence type="ECO:0000256" key="4">
    <source>
        <dbReference type="ARBA" id="ARBA00023163"/>
    </source>
</evidence>
<keyword evidence="2" id="KW-0805">Transcription regulation</keyword>
<protein>
    <submittedName>
        <fullName evidence="6">LysR family glycine cleavage system transcriptional activator</fullName>
    </submittedName>
</protein>
<dbReference type="InterPro" id="IPR058163">
    <property type="entry name" value="LysR-type_TF_proteobact-type"/>
</dbReference>
<evidence type="ECO:0000256" key="1">
    <source>
        <dbReference type="ARBA" id="ARBA00009437"/>
    </source>
</evidence>
<evidence type="ECO:0000256" key="2">
    <source>
        <dbReference type="ARBA" id="ARBA00023015"/>
    </source>
</evidence>
<dbReference type="Pfam" id="PF03466">
    <property type="entry name" value="LysR_substrate"/>
    <property type="match status" value="1"/>
</dbReference>
<keyword evidence="3" id="KW-0238">DNA-binding</keyword>
<dbReference type="PANTHER" id="PTHR30537">
    <property type="entry name" value="HTH-TYPE TRANSCRIPTIONAL REGULATOR"/>
    <property type="match status" value="1"/>
</dbReference>
<proteinExistence type="inferred from homology"/>
<keyword evidence="4" id="KW-0804">Transcription</keyword>
<dbReference type="Gene3D" id="3.40.190.10">
    <property type="entry name" value="Periplasmic binding protein-like II"/>
    <property type="match status" value="2"/>
</dbReference>
<dbReference type="Pfam" id="PF00126">
    <property type="entry name" value="HTH_1"/>
    <property type="match status" value="1"/>
</dbReference>
<dbReference type="SUPFAM" id="SSF46785">
    <property type="entry name" value="Winged helix' DNA-binding domain"/>
    <property type="match status" value="1"/>
</dbReference>
<comment type="similarity">
    <text evidence="1">Belongs to the LysR transcriptional regulatory family.</text>
</comment>
<dbReference type="PANTHER" id="PTHR30537:SF5">
    <property type="entry name" value="HTH-TYPE TRANSCRIPTIONAL ACTIVATOR TTDR-RELATED"/>
    <property type="match status" value="1"/>
</dbReference>
<organism evidence="6 7">
    <name type="scientific">Limibacillus halophilus</name>
    <dbReference type="NCBI Taxonomy" id="1579333"/>
    <lineage>
        <taxon>Bacteria</taxon>
        <taxon>Pseudomonadati</taxon>
        <taxon>Pseudomonadota</taxon>
        <taxon>Alphaproteobacteria</taxon>
        <taxon>Rhodospirillales</taxon>
        <taxon>Rhodovibrionaceae</taxon>
        <taxon>Limibacillus</taxon>
    </lineage>
</organism>
<evidence type="ECO:0000256" key="3">
    <source>
        <dbReference type="ARBA" id="ARBA00023125"/>
    </source>
</evidence>
<dbReference type="GO" id="GO:0003700">
    <property type="term" value="F:DNA-binding transcription factor activity"/>
    <property type="evidence" value="ECO:0007669"/>
    <property type="project" value="InterPro"/>
</dbReference>
<dbReference type="Proteomes" id="UP000581135">
    <property type="component" value="Unassembled WGS sequence"/>
</dbReference>
<dbReference type="PROSITE" id="PS50931">
    <property type="entry name" value="HTH_LYSR"/>
    <property type="match status" value="1"/>
</dbReference>
<keyword evidence="7" id="KW-1185">Reference proteome</keyword>
<dbReference type="PRINTS" id="PR00039">
    <property type="entry name" value="HTHLYSR"/>
</dbReference>
<evidence type="ECO:0000259" key="5">
    <source>
        <dbReference type="PROSITE" id="PS50931"/>
    </source>
</evidence>
<evidence type="ECO:0000313" key="7">
    <source>
        <dbReference type="Proteomes" id="UP000581135"/>
    </source>
</evidence>
<dbReference type="SUPFAM" id="SSF53850">
    <property type="entry name" value="Periplasmic binding protein-like II"/>
    <property type="match status" value="1"/>
</dbReference>
<evidence type="ECO:0000313" key="6">
    <source>
        <dbReference type="EMBL" id="MBB3064296.1"/>
    </source>
</evidence>
<comment type="caution">
    <text evidence="6">The sequence shown here is derived from an EMBL/GenBank/DDBJ whole genome shotgun (WGS) entry which is preliminary data.</text>
</comment>
<name>A0A839SSH7_9PROT</name>
<dbReference type="Gene3D" id="1.10.10.10">
    <property type="entry name" value="Winged helix-like DNA-binding domain superfamily/Winged helix DNA-binding domain"/>
    <property type="match status" value="1"/>
</dbReference>
<dbReference type="InterPro" id="IPR000847">
    <property type="entry name" value="LysR_HTH_N"/>
</dbReference>
<dbReference type="InterPro" id="IPR005119">
    <property type="entry name" value="LysR_subst-bd"/>
</dbReference>
<dbReference type="CDD" id="cd08432">
    <property type="entry name" value="PBP2_GcdR_TrpI_HvrB_AmpR_like"/>
    <property type="match status" value="1"/>
</dbReference>
<accession>A0A839SSH7</accession>
<gene>
    <name evidence="6" type="ORF">FHR98_000561</name>
</gene>
<feature type="domain" description="HTH lysR-type" evidence="5">
    <location>
        <begin position="1"/>
        <end position="43"/>
    </location>
</feature>
<dbReference type="EMBL" id="JACHXA010000001">
    <property type="protein sequence ID" value="MBB3064296.1"/>
    <property type="molecule type" value="Genomic_DNA"/>
</dbReference>
<sequence length="282" mass="32013">MSFTRAAEELNVTRVAVSQQIKALESYLGVLLFLRLHRTLRLTRAGERYFETVSFALERILKGTNEIRREDSKNTITITSSAGFSSLWLLPKIGQFRQEHPEIEMRFLVSDTDLNLTNEGVDVAIRYGAVEAVGLDLTFLVQEYIFPTAAKVFAEKLPPINHPAELLALPLIHLEGKYDIQTTWLHWFKEQGVKVDKLPRGITVNTYNNVVQTALDGQGVALIGPPLMQRYLNDGSLVRIIDAPPIKRRAFFLAVPKEHEPSHATKLFNAWIIEQFSKQECQ</sequence>
<reference evidence="6 7" key="1">
    <citation type="submission" date="2020-08" db="EMBL/GenBank/DDBJ databases">
        <title>Genomic Encyclopedia of Type Strains, Phase III (KMG-III): the genomes of soil and plant-associated and newly described type strains.</title>
        <authorList>
            <person name="Whitman W."/>
        </authorList>
    </citation>
    <scope>NUCLEOTIDE SEQUENCE [LARGE SCALE GENOMIC DNA]</scope>
    <source>
        <strain evidence="6 7">CECT 8803</strain>
    </source>
</reference>
<dbReference type="AlphaFoldDB" id="A0A839SSH7"/>